<evidence type="ECO:0000313" key="1">
    <source>
        <dbReference type="EMBL" id="KYO66957.1"/>
    </source>
</evidence>
<comment type="caution">
    <text evidence="1">The sequence shown here is derived from an EMBL/GenBank/DDBJ whole genome shotgun (WGS) entry which is preliminary data.</text>
</comment>
<organism evidence="1 2">
    <name type="scientific">Thermovenabulum gondwanense</name>
    <dbReference type="NCBI Taxonomy" id="520767"/>
    <lineage>
        <taxon>Bacteria</taxon>
        <taxon>Bacillati</taxon>
        <taxon>Bacillota</taxon>
        <taxon>Clostridia</taxon>
        <taxon>Thermosediminibacterales</taxon>
        <taxon>Thermosediminibacteraceae</taxon>
        <taxon>Thermovenabulum</taxon>
    </lineage>
</organism>
<gene>
    <name evidence="1" type="ORF">ATZ99_07740</name>
</gene>
<keyword evidence="2" id="KW-1185">Reference proteome</keyword>
<dbReference type="Proteomes" id="UP000075737">
    <property type="component" value="Unassembled WGS sequence"/>
</dbReference>
<dbReference type="InterPro" id="IPR043773">
    <property type="entry name" value="JetA"/>
</dbReference>
<sequence>MAFFDKIPENLFSVLSSKNKHIYVECLFIIFKAYREEVLLRKDDLVERLKSFLEVSNFSPEGEEEELPEDNNLSSIAHFILRKLEKTGWIYRDYAENFFEELIYLHDYSIKILNTLYEIQYQEKKDYNSFVHSAYNNLKNQDVERSEDAIFALLEAHKKTRELIDELKSLLNNLRKYHQMLYEKEEVREILKEHFDEFKELIDDRIYHPLKTFDSIPRYKTPIINILNSWLTDREMMDLLVKSSLKRRIYKDEGEAISKITGMINDILEIYYKIDLLLYEIDKKRASYTRASVERMQYLLNADLSIKGKIVEILKALPERENIYEAVNKNINIFLQNYIDENSLYIKKPERKIPDDKFIKIPEIGDDASDFEREMDFLKERLKNSFTRQKIYKFFKELLKGKSEILSKDIKLENDEEFIMLILGVFMHDEKGSFYDVVFEKGSVFVNGYKIPQMRIKKKV</sequence>
<proteinExistence type="predicted"/>
<dbReference type="Pfam" id="PF18982">
    <property type="entry name" value="JetA"/>
    <property type="match status" value="1"/>
</dbReference>
<evidence type="ECO:0000313" key="2">
    <source>
        <dbReference type="Proteomes" id="UP000075737"/>
    </source>
</evidence>
<accession>A0A162MQQ0</accession>
<dbReference type="STRING" id="520767.ATZ99_07740"/>
<dbReference type="AlphaFoldDB" id="A0A162MQQ0"/>
<dbReference type="EMBL" id="LOHZ01000023">
    <property type="protein sequence ID" value="KYO66957.1"/>
    <property type="molecule type" value="Genomic_DNA"/>
</dbReference>
<dbReference type="OrthoDB" id="9807828at2"/>
<name>A0A162MQQ0_9FIRM</name>
<protein>
    <submittedName>
        <fullName evidence="1">Uncharacterized protein</fullName>
    </submittedName>
</protein>
<dbReference type="RefSeq" id="WP_068747932.1">
    <property type="nucleotide sequence ID" value="NZ_LOHZ01000023.1"/>
</dbReference>
<reference evidence="1 2" key="1">
    <citation type="submission" date="2015-12" db="EMBL/GenBank/DDBJ databases">
        <title>Draft genome of Thermovenabulum gondwanense isolated from a red thermophilic microbial mat colonisisng an outflow channel of a bore well.</title>
        <authorList>
            <person name="Patel B.K."/>
        </authorList>
    </citation>
    <scope>NUCLEOTIDE SEQUENCE [LARGE SCALE GENOMIC DNA]</scope>
    <source>
        <strain evidence="1 2">R270</strain>
    </source>
</reference>